<comment type="caution">
    <text evidence="4">The sequence shown here is derived from an EMBL/GenBank/DDBJ whole genome shotgun (WGS) entry which is preliminary data.</text>
</comment>
<dbReference type="GO" id="GO:0003676">
    <property type="term" value="F:nucleic acid binding"/>
    <property type="evidence" value="ECO:0007669"/>
    <property type="project" value="InterPro"/>
</dbReference>
<evidence type="ECO:0000256" key="2">
    <source>
        <dbReference type="ARBA" id="ARBA00026073"/>
    </source>
</evidence>
<evidence type="ECO:0000256" key="1">
    <source>
        <dbReference type="ARBA" id="ARBA00025483"/>
    </source>
</evidence>
<evidence type="ECO:0000313" key="4">
    <source>
        <dbReference type="EMBL" id="KIL96723.1"/>
    </source>
</evidence>
<evidence type="ECO:0000259" key="3">
    <source>
        <dbReference type="SMART" id="SM00479"/>
    </source>
</evidence>
<dbReference type="STRING" id="272627.CCC_01589"/>
<dbReference type="OrthoDB" id="7427781at2"/>
<dbReference type="FunFam" id="3.30.420.10:FF:000045">
    <property type="entry name" value="3'-5' exonuclease DinG"/>
    <property type="match status" value="1"/>
</dbReference>
<dbReference type="InterPro" id="IPR036397">
    <property type="entry name" value="RNaseH_sf"/>
</dbReference>
<dbReference type="AlphaFoldDB" id="A0A0C2YNN5"/>
<proteinExistence type="predicted"/>
<dbReference type="PANTHER" id="PTHR30231">
    <property type="entry name" value="DNA POLYMERASE III SUBUNIT EPSILON"/>
    <property type="match status" value="1"/>
</dbReference>
<dbReference type="CDD" id="cd06127">
    <property type="entry name" value="DEDDh"/>
    <property type="match status" value="1"/>
</dbReference>
<name>A0A0C2YNN5_PARME</name>
<protein>
    <submittedName>
        <fullName evidence="4">Polymerase epsilon subunit</fullName>
    </submittedName>
</protein>
<dbReference type="Pfam" id="PF00929">
    <property type="entry name" value="RNase_T"/>
    <property type="match status" value="1"/>
</dbReference>
<evidence type="ECO:0000313" key="5">
    <source>
        <dbReference type="Proteomes" id="UP000031971"/>
    </source>
</evidence>
<dbReference type="PANTHER" id="PTHR30231:SF37">
    <property type="entry name" value="EXODEOXYRIBONUCLEASE 10"/>
    <property type="match status" value="1"/>
</dbReference>
<dbReference type="NCBIfam" id="NF006615">
    <property type="entry name" value="PRK09182.1"/>
    <property type="match status" value="1"/>
</dbReference>
<comment type="subunit">
    <text evidence="2">DNA polymerase III contains a core (composed of alpha, epsilon and theta chains) that associates with a tau subunit. This core dimerizes to form the POLIII' complex. PolIII' associates with the gamma complex (composed of gamma, delta, delta', psi and chi chains) and with the beta chain to form the complete DNA polymerase III complex.</text>
</comment>
<feature type="domain" description="Exonuclease" evidence="3">
    <location>
        <begin position="43"/>
        <end position="206"/>
    </location>
</feature>
<sequence length="302" mass="33827">MTETDLDAMAATLEASGRFRVQRRIERREQVHADDGTAKKIGAVVDVETTGLDLVKDEIIELGMVLFEFSSDGRIYRILDVVEAFQEPTIPILPEITQLTGITAEMVAGHSIDVAEIERLIAPVALVIAHNAGFDRRFLERLAPGFAKKAWACSINEIDWAAEGIGGTKLFYLLAQYGLFHDGHRAGADCLALLEILAKPLPVSGKLGLEQLLVNARCPTVRIWAEYAPFDYKDDLKRRGYKWNDGSDGTPKAWWIDVREDALATELTYLRDEIYRRDISLPMQRMTAFERYSARGGEVVRA</sequence>
<accession>A0A0C2YNN5</accession>
<dbReference type="GO" id="GO:0008408">
    <property type="term" value="F:3'-5' exonuclease activity"/>
    <property type="evidence" value="ECO:0007669"/>
    <property type="project" value="TreeGrafter"/>
</dbReference>
<dbReference type="InterPro" id="IPR013520">
    <property type="entry name" value="Ribonucl_H"/>
</dbReference>
<dbReference type="SMART" id="SM00479">
    <property type="entry name" value="EXOIII"/>
    <property type="match status" value="1"/>
</dbReference>
<dbReference type="EMBL" id="JXSL01000035">
    <property type="protein sequence ID" value="KIL96723.1"/>
    <property type="molecule type" value="Genomic_DNA"/>
</dbReference>
<comment type="function">
    <text evidence="1">DNA polymerase III is a complex, multichain enzyme responsible for most of the replicative synthesis in bacteria. The epsilon subunit contain the editing function and is a proofreading 3'-5' exonuclease.</text>
</comment>
<dbReference type="Proteomes" id="UP000031971">
    <property type="component" value="Unassembled WGS sequence"/>
</dbReference>
<keyword evidence="5" id="KW-1185">Reference proteome</keyword>
<dbReference type="InterPro" id="IPR012337">
    <property type="entry name" value="RNaseH-like_sf"/>
</dbReference>
<dbReference type="Gene3D" id="3.30.420.10">
    <property type="entry name" value="Ribonuclease H-like superfamily/Ribonuclease H"/>
    <property type="match status" value="1"/>
</dbReference>
<dbReference type="GO" id="GO:0045004">
    <property type="term" value="P:DNA replication proofreading"/>
    <property type="evidence" value="ECO:0007669"/>
    <property type="project" value="TreeGrafter"/>
</dbReference>
<gene>
    <name evidence="4" type="ORF">CCC_01589</name>
</gene>
<dbReference type="GO" id="GO:0005829">
    <property type="term" value="C:cytosol"/>
    <property type="evidence" value="ECO:0007669"/>
    <property type="project" value="TreeGrafter"/>
</dbReference>
<organism evidence="4 5">
    <name type="scientific">Paramagnetospirillum magnetotacticum MS-1</name>
    <dbReference type="NCBI Taxonomy" id="272627"/>
    <lineage>
        <taxon>Bacteria</taxon>
        <taxon>Pseudomonadati</taxon>
        <taxon>Pseudomonadota</taxon>
        <taxon>Alphaproteobacteria</taxon>
        <taxon>Rhodospirillales</taxon>
        <taxon>Magnetospirillaceae</taxon>
        <taxon>Paramagnetospirillum</taxon>
    </lineage>
</organism>
<dbReference type="RefSeq" id="WP_009867599.1">
    <property type="nucleotide sequence ID" value="NZ_JXSL01000035.1"/>
</dbReference>
<reference evidence="4 5" key="1">
    <citation type="submission" date="2015-01" db="EMBL/GenBank/DDBJ databases">
        <title>Genome Sequence of Magnetospirillum magnetotacticum Strain MS-1.</title>
        <authorList>
            <person name="Marinov G.K."/>
            <person name="Smalley M.D."/>
            <person name="DeSalvo G."/>
        </authorList>
    </citation>
    <scope>NUCLEOTIDE SEQUENCE [LARGE SCALE GENOMIC DNA]</scope>
    <source>
        <strain evidence="4 5">MS-1</strain>
    </source>
</reference>
<dbReference type="SUPFAM" id="SSF53098">
    <property type="entry name" value="Ribonuclease H-like"/>
    <property type="match status" value="1"/>
</dbReference>